<dbReference type="AlphaFoldDB" id="A0A2K4ZNV5"/>
<dbReference type="EMBL" id="OFSM01000040">
    <property type="protein sequence ID" value="SOY32140.1"/>
    <property type="molecule type" value="Genomic_DNA"/>
</dbReference>
<keyword evidence="2" id="KW-1185">Reference proteome</keyword>
<name>A0A2K4ZNV5_9FIRM</name>
<reference evidence="1 2" key="1">
    <citation type="submission" date="2018-01" db="EMBL/GenBank/DDBJ databases">
        <authorList>
            <person name="Gaut B.S."/>
            <person name="Morton B.R."/>
            <person name="Clegg M.T."/>
            <person name="Duvall M.R."/>
        </authorList>
    </citation>
    <scope>NUCLEOTIDE SEQUENCE [LARGE SCALE GENOMIC DNA]</scope>
    <source>
        <strain evidence="1">GP69</strain>
    </source>
</reference>
<evidence type="ECO:0000313" key="1">
    <source>
        <dbReference type="EMBL" id="SOY32140.1"/>
    </source>
</evidence>
<gene>
    <name evidence="1" type="ORF">AMURIS_04893</name>
</gene>
<dbReference type="Proteomes" id="UP000236311">
    <property type="component" value="Unassembled WGS sequence"/>
</dbReference>
<protein>
    <submittedName>
        <fullName evidence="1">Uncharacterized protein</fullName>
    </submittedName>
</protein>
<organism evidence="1 2">
    <name type="scientific">Acetatifactor muris</name>
    <dbReference type="NCBI Taxonomy" id="879566"/>
    <lineage>
        <taxon>Bacteria</taxon>
        <taxon>Bacillati</taxon>
        <taxon>Bacillota</taxon>
        <taxon>Clostridia</taxon>
        <taxon>Lachnospirales</taxon>
        <taxon>Lachnospiraceae</taxon>
        <taxon>Acetatifactor</taxon>
    </lineage>
</organism>
<evidence type="ECO:0000313" key="2">
    <source>
        <dbReference type="Proteomes" id="UP000236311"/>
    </source>
</evidence>
<proteinExistence type="predicted"/>
<accession>A0A2K4ZNV5</accession>
<sequence>MQKEQIFEKMNGFLAEGSHSLPEQADIEDEFAEGKECCLLYEGVYQAGRNLCERLGEDEDEDVETILNGMERIARVLAMKMYEYGRCGRGARFFGQ</sequence>
<dbReference type="OrthoDB" id="2055771at2"/>
<dbReference type="RefSeq" id="WP_103242103.1">
    <property type="nucleotide sequence ID" value="NZ_JANJZD010000044.1"/>
</dbReference>